<comment type="caution">
    <text evidence="3">The sequence shown here is derived from an EMBL/GenBank/DDBJ whole genome shotgun (WGS) entry which is preliminary data.</text>
</comment>
<protein>
    <submittedName>
        <fullName evidence="3">F-box domain-containing protein</fullName>
    </submittedName>
</protein>
<dbReference type="SUPFAM" id="SSF81383">
    <property type="entry name" value="F-box domain"/>
    <property type="match status" value="1"/>
</dbReference>
<evidence type="ECO:0000313" key="4">
    <source>
        <dbReference type="Proteomes" id="UP001465668"/>
    </source>
</evidence>
<dbReference type="InterPro" id="IPR001810">
    <property type="entry name" value="F-box_dom"/>
</dbReference>
<organism evidence="3 4">
    <name type="scientific">Seiridium cardinale</name>
    <dbReference type="NCBI Taxonomy" id="138064"/>
    <lineage>
        <taxon>Eukaryota</taxon>
        <taxon>Fungi</taxon>
        <taxon>Dikarya</taxon>
        <taxon>Ascomycota</taxon>
        <taxon>Pezizomycotina</taxon>
        <taxon>Sordariomycetes</taxon>
        <taxon>Xylariomycetidae</taxon>
        <taxon>Amphisphaeriales</taxon>
        <taxon>Sporocadaceae</taxon>
        <taxon>Seiridium</taxon>
    </lineage>
</organism>
<sequence>MPGDVITEIQELTFKALLPGHFLGQFLNGETTTGPPLNGAIALSSSSAGRLDVLPDEIKLRIVSLLDLVTVRHLRLANSRLQRLVDMNLDFITVQAFPNLLAAVYVLNCRYYTLEHLAAAVRRDHCSRCQSYGDYLYLLTAERICYHCFRESPEYVPKAIKPVSPSILSTIEAKVPLAIVPPGVYGMNGIGRPERPQTVADRRALSTLGAELRQHQGEPDERPDEYSDESDSETARQGYLSRTSLNHASQWATAPLPSRYTVVLPAPYWDAETQQFHGGVFCKACAMSAETQSHPPRWRHDSLFWDYPYRRYPGERGIRRHIEECGAVRKVVTPDGDGIKIVIMDLGLSFSASSIAKYCIKRL</sequence>
<feature type="compositionally biased region" description="Acidic residues" evidence="1">
    <location>
        <begin position="221"/>
        <end position="232"/>
    </location>
</feature>
<dbReference type="PROSITE" id="PS50181">
    <property type="entry name" value="FBOX"/>
    <property type="match status" value="1"/>
</dbReference>
<dbReference type="CDD" id="cd09917">
    <property type="entry name" value="F-box_SF"/>
    <property type="match status" value="1"/>
</dbReference>
<gene>
    <name evidence="3" type="ORF">SCAR479_13336</name>
</gene>
<dbReference type="EMBL" id="JARVKM010000104">
    <property type="protein sequence ID" value="KAK9770011.1"/>
    <property type="molecule type" value="Genomic_DNA"/>
</dbReference>
<keyword evidence="4" id="KW-1185">Reference proteome</keyword>
<accession>A0ABR2X899</accession>
<proteinExistence type="predicted"/>
<reference evidence="3 4" key="1">
    <citation type="submission" date="2024-02" db="EMBL/GenBank/DDBJ databases">
        <title>First draft genome assembly of two strains of Seiridium cardinale.</title>
        <authorList>
            <person name="Emiliani G."/>
            <person name="Scali E."/>
        </authorList>
    </citation>
    <scope>NUCLEOTIDE SEQUENCE [LARGE SCALE GENOMIC DNA]</scope>
    <source>
        <strain evidence="3 4">BM-138-000479</strain>
    </source>
</reference>
<evidence type="ECO:0000259" key="2">
    <source>
        <dbReference type="PROSITE" id="PS50181"/>
    </source>
</evidence>
<dbReference type="Proteomes" id="UP001465668">
    <property type="component" value="Unassembled WGS sequence"/>
</dbReference>
<feature type="region of interest" description="Disordered" evidence="1">
    <location>
        <begin position="211"/>
        <end position="237"/>
    </location>
</feature>
<dbReference type="InterPro" id="IPR036047">
    <property type="entry name" value="F-box-like_dom_sf"/>
</dbReference>
<evidence type="ECO:0000313" key="3">
    <source>
        <dbReference type="EMBL" id="KAK9770011.1"/>
    </source>
</evidence>
<evidence type="ECO:0000256" key="1">
    <source>
        <dbReference type="SAM" id="MobiDB-lite"/>
    </source>
</evidence>
<name>A0ABR2X899_9PEZI</name>
<feature type="domain" description="F-box" evidence="2">
    <location>
        <begin position="48"/>
        <end position="94"/>
    </location>
</feature>